<accession>A0A2U2HMI0</accession>
<gene>
    <name evidence="1" type="ORF">C7C56_010400</name>
</gene>
<evidence type="ECO:0000313" key="1">
    <source>
        <dbReference type="EMBL" id="PWF48710.1"/>
    </source>
</evidence>
<reference evidence="1 2" key="1">
    <citation type="submission" date="2018-04" db="EMBL/GenBank/DDBJ databases">
        <title>Massilia violaceinigra sp. nov., a novel purple-pigmented bacterium isolated from Tianshan glacier, Xinjiang, China.</title>
        <authorList>
            <person name="Wang H."/>
        </authorList>
    </citation>
    <scope>NUCLEOTIDE SEQUENCE [LARGE SCALE GENOMIC DNA]</scope>
    <source>
        <strain evidence="1 2">B448-2</strain>
    </source>
</reference>
<organism evidence="1 2">
    <name type="scientific">Massilia glaciei</name>
    <dbReference type="NCBI Taxonomy" id="1524097"/>
    <lineage>
        <taxon>Bacteria</taxon>
        <taxon>Pseudomonadati</taxon>
        <taxon>Pseudomonadota</taxon>
        <taxon>Betaproteobacteria</taxon>
        <taxon>Burkholderiales</taxon>
        <taxon>Oxalobacteraceae</taxon>
        <taxon>Telluria group</taxon>
        <taxon>Massilia</taxon>
    </lineage>
</organism>
<protein>
    <recommendedName>
        <fullName evidence="3">DUF2156 domain-containing protein</fullName>
    </recommendedName>
</protein>
<dbReference type="RefSeq" id="WP_106757352.1">
    <property type="nucleotide sequence ID" value="NZ_PXWF02000155.1"/>
</dbReference>
<name>A0A2U2HMI0_9BURK</name>
<evidence type="ECO:0000313" key="2">
    <source>
        <dbReference type="Proteomes" id="UP000241421"/>
    </source>
</evidence>
<dbReference type="EMBL" id="PXWF02000155">
    <property type="protein sequence ID" value="PWF48710.1"/>
    <property type="molecule type" value="Genomic_DNA"/>
</dbReference>
<keyword evidence="2" id="KW-1185">Reference proteome</keyword>
<sequence length="235" mass="27084">MTLFNPRELIRLLKLGLTVAQLPLARLRFKKQINPDLINNTYSTFTKPHARFKFISNKTLGIALVDLSQFKTSDVYLDTVKQRDYGAFHRKRAKSRGYTIKKINRNDFIDEIHAINTSTAIRQGRPMDETYLIKKTDYPEQDGAVCIGALDREGRLVAYCNYLVLGNFASTDQLLGYKNGDGVMHYLLVEIICRLIDDGGLDYFMYDTYLGAQPGLQDFKRRIGFKPHRARYSMH</sequence>
<comment type="caution">
    <text evidence="1">The sequence shown here is derived from an EMBL/GenBank/DDBJ whole genome shotgun (WGS) entry which is preliminary data.</text>
</comment>
<dbReference type="SUPFAM" id="SSF55729">
    <property type="entry name" value="Acyl-CoA N-acyltransferases (Nat)"/>
    <property type="match status" value="1"/>
</dbReference>
<dbReference type="Proteomes" id="UP000241421">
    <property type="component" value="Unassembled WGS sequence"/>
</dbReference>
<dbReference type="Gene3D" id="3.40.630.30">
    <property type="match status" value="1"/>
</dbReference>
<dbReference type="InterPro" id="IPR016181">
    <property type="entry name" value="Acyl_CoA_acyltransferase"/>
</dbReference>
<dbReference type="OrthoDB" id="8745705at2"/>
<evidence type="ECO:0008006" key="3">
    <source>
        <dbReference type="Google" id="ProtNLM"/>
    </source>
</evidence>
<proteinExistence type="predicted"/>
<dbReference type="AlphaFoldDB" id="A0A2U2HMI0"/>